<dbReference type="PROSITE" id="PS51864">
    <property type="entry name" value="ASTACIN"/>
    <property type="match status" value="1"/>
</dbReference>
<evidence type="ECO:0000256" key="9">
    <source>
        <dbReference type="RuleBase" id="RU361183"/>
    </source>
</evidence>
<dbReference type="InterPro" id="IPR003582">
    <property type="entry name" value="ShKT_dom"/>
</dbReference>
<evidence type="ECO:0000313" key="12">
    <source>
        <dbReference type="Proteomes" id="UP000694888"/>
    </source>
</evidence>
<evidence type="ECO:0000256" key="6">
    <source>
        <dbReference type="ARBA" id="ARBA00023049"/>
    </source>
</evidence>
<comment type="caution">
    <text evidence="7">Lacks conserved residue(s) required for the propagation of feature annotation.</text>
</comment>
<evidence type="ECO:0000256" key="7">
    <source>
        <dbReference type="PROSITE-ProRule" id="PRU01005"/>
    </source>
</evidence>
<dbReference type="RefSeq" id="XP_035826065.1">
    <property type="nucleotide sequence ID" value="XM_035970172.1"/>
</dbReference>
<dbReference type="PRINTS" id="PR00480">
    <property type="entry name" value="ASTACIN"/>
</dbReference>
<accession>A0ABM1VUH3</accession>
<dbReference type="GO" id="GO:0006508">
    <property type="term" value="P:proteolysis"/>
    <property type="evidence" value="ECO:0007669"/>
    <property type="project" value="UniProtKB-KW"/>
</dbReference>
<dbReference type="Gene3D" id="3.40.390.10">
    <property type="entry name" value="Collagenase (Catalytic Domain)"/>
    <property type="match status" value="1"/>
</dbReference>
<feature type="binding site" evidence="8">
    <location>
        <position position="177"/>
    </location>
    <ligand>
        <name>Zn(2+)</name>
        <dbReference type="ChEBI" id="CHEBI:29105"/>
        <note>catalytic</note>
    </ligand>
</feature>
<keyword evidence="2 8" id="KW-0645">Protease</keyword>
<keyword evidence="6 8" id="KW-0482">Metalloprotease</keyword>
<name>A0ABM1VUH3_APLCA</name>
<dbReference type="GeneID" id="101850725"/>
<proteinExistence type="predicted"/>
<gene>
    <name evidence="13" type="primary">LOC101850725</name>
</gene>
<dbReference type="EC" id="3.4.24.-" evidence="9"/>
<dbReference type="Gene3D" id="1.10.10.1940">
    <property type="match status" value="2"/>
</dbReference>
<dbReference type="PROSITE" id="PS51670">
    <property type="entry name" value="SHKT"/>
    <property type="match status" value="2"/>
</dbReference>
<dbReference type="SMART" id="SM00254">
    <property type="entry name" value="ShKT"/>
    <property type="match status" value="2"/>
</dbReference>
<organism evidence="12 13">
    <name type="scientific">Aplysia californica</name>
    <name type="common">California sea hare</name>
    <dbReference type="NCBI Taxonomy" id="6500"/>
    <lineage>
        <taxon>Eukaryota</taxon>
        <taxon>Metazoa</taxon>
        <taxon>Spiralia</taxon>
        <taxon>Lophotrochozoa</taxon>
        <taxon>Mollusca</taxon>
        <taxon>Gastropoda</taxon>
        <taxon>Heterobranchia</taxon>
        <taxon>Euthyneura</taxon>
        <taxon>Tectipleura</taxon>
        <taxon>Aplysiida</taxon>
        <taxon>Aplysioidea</taxon>
        <taxon>Aplysiidae</taxon>
        <taxon>Aplysia</taxon>
    </lineage>
</organism>
<feature type="domain" description="ShKT" evidence="10">
    <location>
        <begin position="381"/>
        <end position="417"/>
    </location>
</feature>
<keyword evidence="12" id="KW-1185">Reference proteome</keyword>
<comment type="cofactor">
    <cofactor evidence="8 9">
        <name>Zn(2+)</name>
        <dbReference type="ChEBI" id="CHEBI:29105"/>
    </cofactor>
    <text evidence="8 9">Binds 1 zinc ion per subunit.</text>
</comment>
<keyword evidence="9" id="KW-0732">Signal</keyword>
<feature type="domain" description="ShKT" evidence="10">
    <location>
        <begin position="339"/>
        <end position="373"/>
    </location>
</feature>
<dbReference type="InterPro" id="IPR006026">
    <property type="entry name" value="Peptidase_Metallo"/>
</dbReference>
<feature type="binding site" evidence="8">
    <location>
        <position position="181"/>
    </location>
    <ligand>
        <name>Zn(2+)</name>
        <dbReference type="ChEBI" id="CHEBI:29105"/>
        <note>catalytic</note>
    </ligand>
</feature>
<dbReference type="SMART" id="SM00235">
    <property type="entry name" value="ZnMc"/>
    <property type="match status" value="1"/>
</dbReference>
<keyword evidence="7" id="KW-1015">Disulfide bond</keyword>
<dbReference type="GO" id="GO:0008233">
    <property type="term" value="F:peptidase activity"/>
    <property type="evidence" value="ECO:0007669"/>
    <property type="project" value="UniProtKB-KW"/>
</dbReference>
<keyword evidence="4 8" id="KW-0378">Hydrolase</keyword>
<dbReference type="InterPro" id="IPR034035">
    <property type="entry name" value="Astacin-like_dom"/>
</dbReference>
<evidence type="ECO:0000256" key="2">
    <source>
        <dbReference type="ARBA" id="ARBA00022670"/>
    </source>
</evidence>
<protein>
    <recommendedName>
        <fullName evidence="9">Metalloendopeptidase</fullName>
        <ecNumber evidence="9">3.4.24.-</ecNumber>
    </recommendedName>
</protein>
<feature type="active site" evidence="8">
    <location>
        <position position="178"/>
    </location>
</feature>
<feature type="domain" description="Peptidase M12A" evidence="11">
    <location>
        <begin position="86"/>
        <end position="281"/>
    </location>
</feature>
<sequence length="418" mass="46455">MSYITEVKFLWTTSVLLLLVSTSTEMSLDKMIEGAAKNERAIEFLGTDHKDSVIVELDMKYSPEQYAELVALNASSVATRRRRKRNALRDKKYRWTDNVIPFELSSSLKPNAPPVIMEAMQEWSMYTCITFRPAQPTDTNKIRFVDGSGCAAYVGMVPNRHEVVLAEGCLYKGIVLHELGHVLGFHHEQTRPDRDDYVSILYQNIEDEMEYNFHKYNWGVIDSFGVPYDYRSIMHYGSTAFSQNGETTIKTLDPLYQSVIGNRMSLSFRDIKIANKMLNCKPSSCALDDAQCPGEGFPNEFCQCVCPGPTASNPIILCEAEAGSGASTGSTSGTVAKACKDLSPDCPILVRQNACTLAPALMQVHCQASCGFCKGAAVKPCIDEHIHCSTWASLGYCVNPQYLAFMLDKCKRSCALCH</sequence>
<reference evidence="13" key="1">
    <citation type="submission" date="2025-08" db="UniProtKB">
        <authorList>
            <consortium name="RefSeq"/>
        </authorList>
    </citation>
    <scope>IDENTIFICATION</scope>
</reference>
<evidence type="ECO:0000256" key="8">
    <source>
        <dbReference type="PROSITE-ProRule" id="PRU01211"/>
    </source>
</evidence>
<evidence type="ECO:0000256" key="3">
    <source>
        <dbReference type="ARBA" id="ARBA00022723"/>
    </source>
</evidence>
<comment type="function">
    <text evidence="1">Metalloprotease.</text>
</comment>
<keyword evidence="3 8" id="KW-0479">Metal-binding</keyword>
<feature type="binding site" evidence="8">
    <location>
        <position position="187"/>
    </location>
    <ligand>
        <name>Zn(2+)</name>
        <dbReference type="ChEBI" id="CHEBI:29105"/>
        <note>catalytic</note>
    </ligand>
</feature>
<feature type="disulfide bond" evidence="7">
    <location>
        <begin position="339"/>
        <end position="373"/>
    </location>
</feature>
<dbReference type="CDD" id="cd04280">
    <property type="entry name" value="ZnMc_astacin_like"/>
    <property type="match status" value="1"/>
</dbReference>
<feature type="signal peptide" evidence="9">
    <location>
        <begin position="1"/>
        <end position="26"/>
    </location>
</feature>
<evidence type="ECO:0000313" key="13">
    <source>
        <dbReference type="RefSeq" id="XP_035826065.1"/>
    </source>
</evidence>
<dbReference type="InterPro" id="IPR024079">
    <property type="entry name" value="MetalloPept_cat_dom_sf"/>
</dbReference>
<evidence type="ECO:0000259" key="10">
    <source>
        <dbReference type="PROSITE" id="PS51670"/>
    </source>
</evidence>
<keyword evidence="5 8" id="KW-0862">Zinc</keyword>
<dbReference type="PANTHER" id="PTHR10127:SF780">
    <property type="entry name" value="METALLOENDOPEPTIDASE"/>
    <property type="match status" value="1"/>
</dbReference>
<dbReference type="SUPFAM" id="SSF55486">
    <property type="entry name" value="Metalloproteases ('zincins'), catalytic domain"/>
    <property type="match status" value="1"/>
</dbReference>
<dbReference type="Proteomes" id="UP000694888">
    <property type="component" value="Unplaced"/>
</dbReference>
<evidence type="ECO:0000256" key="5">
    <source>
        <dbReference type="ARBA" id="ARBA00022833"/>
    </source>
</evidence>
<evidence type="ECO:0000259" key="11">
    <source>
        <dbReference type="PROSITE" id="PS51864"/>
    </source>
</evidence>
<evidence type="ECO:0000256" key="4">
    <source>
        <dbReference type="ARBA" id="ARBA00022801"/>
    </source>
</evidence>
<dbReference type="Pfam" id="PF01400">
    <property type="entry name" value="Astacin"/>
    <property type="match status" value="1"/>
</dbReference>
<feature type="chain" id="PRO_5045011137" description="Metalloendopeptidase" evidence="9">
    <location>
        <begin position="27"/>
        <end position="418"/>
    </location>
</feature>
<evidence type="ECO:0000256" key="1">
    <source>
        <dbReference type="ARBA" id="ARBA00002657"/>
    </source>
</evidence>
<dbReference type="Pfam" id="PF01549">
    <property type="entry name" value="ShK"/>
    <property type="match status" value="2"/>
</dbReference>
<dbReference type="PANTHER" id="PTHR10127">
    <property type="entry name" value="DISCOIDIN, CUB, EGF, LAMININ , AND ZINC METALLOPROTEASE DOMAIN CONTAINING"/>
    <property type="match status" value="1"/>
</dbReference>
<dbReference type="InterPro" id="IPR001506">
    <property type="entry name" value="Peptidase_M12A"/>
</dbReference>